<comment type="caution">
    <text evidence="8">The sequence shown here is derived from an EMBL/GenBank/DDBJ whole genome shotgun (WGS) entry which is preliminary data.</text>
</comment>
<feature type="domain" description="TF-B3" evidence="7">
    <location>
        <begin position="265"/>
        <end position="367"/>
    </location>
</feature>
<protein>
    <recommendedName>
        <fullName evidence="7">TF-B3 domain-containing protein</fullName>
    </recommendedName>
</protein>
<keyword evidence="5" id="KW-0539">Nucleus</keyword>
<dbReference type="CDD" id="cd10017">
    <property type="entry name" value="B3_DNA"/>
    <property type="match status" value="1"/>
</dbReference>
<dbReference type="InterPro" id="IPR044837">
    <property type="entry name" value="REM16-like"/>
</dbReference>
<evidence type="ECO:0000256" key="1">
    <source>
        <dbReference type="ARBA" id="ARBA00004123"/>
    </source>
</evidence>
<feature type="compositionally biased region" description="Basic and acidic residues" evidence="6">
    <location>
        <begin position="153"/>
        <end position="171"/>
    </location>
</feature>
<gene>
    <name evidence="8" type="ORF">LUZ61_019726</name>
</gene>
<dbReference type="EMBL" id="JAMRDG010000002">
    <property type="protein sequence ID" value="KAJ3690562.1"/>
    <property type="molecule type" value="Genomic_DNA"/>
</dbReference>
<evidence type="ECO:0000313" key="8">
    <source>
        <dbReference type="EMBL" id="KAJ3690562.1"/>
    </source>
</evidence>
<feature type="compositionally biased region" description="Basic and acidic residues" evidence="6">
    <location>
        <begin position="121"/>
        <end position="142"/>
    </location>
</feature>
<dbReference type="InterPro" id="IPR015300">
    <property type="entry name" value="DNA-bd_pseudobarrel_sf"/>
</dbReference>
<dbReference type="PROSITE" id="PS50863">
    <property type="entry name" value="B3"/>
    <property type="match status" value="1"/>
</dbReference>
<evidence type="ECO:0000313" key="9">
    <source>
        <dbReference type="Proteomes" id="UP001210211"/>
    </source>
</evidence>
<organism evidence="8 9">
    <name type="scientific">Rhynchospora tenuis</name>
    <dbReference type="NCBI Taxonomy" id="198213"/>
    <lineage>
        <taxon>Eukaryota</taxon>
        <taxon>Viridiplantae</taxon>
        <taxon>Streptophyta</taxon>
        <taxon>Embryophyta</taxon>
        <taxon>Tracheophyta</taxon>
        <taxon>Spermatophyta</taxon>
        <taxon>Magnoliopsida</taxon>
        <taxon>Liliopsida</taxon>
        <taxon>Poales</taxon>
        <taxon>Cyperaceae</taxon>
        <taxon>Cyperoideae</taxon>
        <taxon>Rhynchosporeae</taxon>
        <taxon>Rhynchospora</taxon>
    </lineage>
</organism>
<dbReference type="PANTHER" id="PTHR31391:SF106">
    <property type="entry name" value="B3 DOMAIN-CONTAINING PROTEIN OS01G0723500"/>
    <property type="match status" value="1"/>
</dbReference>
<evidence type="ECO:0000259" key="7">
    <source>
        <dbReference type="PROSITE" id="PS50863"/>
    </source>
</evidence>
<sequence length="376" mass="42352">MDTWEAIKVLFQSHVHSGLAFTKLLDEEFSSCLRISKQTLGTTKEAFANKTVITVLSPIGRYEIDFKMSQEEVVLEKGWPEFSRAHHLCMTDTLMFYCGCPDSFIVHIYDKNGKSILRGSRSSETETGKNDKKGRSLGEKGKINASNLKLPRNRRDPVEKQRSNTKTHEVPSTRQDMVSISSDSSSTGTAAKGKISGDERHEFSVEIESATSDSSKSEDGDRRVVIQIKKTFISRRRDVTSAEIRKALKAAECFQSATATSRPCFLVVMKGTNVYKHFSIVVPVKFARENVPSPLTKITLQLPGRTEKWKVNCRCNVAARQEIWRIMGGWGKFSLANNLEEHDVCVFVLKKKDLSQATMNVHIFRVVEEIAPLRVL</sequence>
<dbReference type="AlphaFoldDB" id="A0AAD5ZBQ0"/>
<evidence type="ECO:0000256" key="6">
    <source>
        <dbReference type="SAM" id="MobiDB-lite"/>
    </source>
</evidence>
<dbReference type="Gene3D" id="2.40.330.10">
    <property type="entry name" value="DNA-binding pseudobarrel domain"/>
    <property type="match status" value="2"/>
</dbReference>
<proteinExistence type="predicted"/>
<dbReference type="Pfam" id="PF02362">
    <property type="entry name" value="B3"/>
    <property type="match status" value="1"/>
</dbReference>
<dbReference type="Proteomes" id="UP001210211">
    <property type="component" value="Unassembled WGS sequence"/>
</dbReference>
<dbReference type="InterPro" id="IPR003340">
    <property type="entry name" value="B3_DNA-bd"/>
</dbReference>
<evidence type="ECO:0000256" key="4">
    <source>
        <dbReference type="ARBA" id="ARBA00023163"/>
    </source>
</evidence>
<keyword evidence="9" id="KW-1185">Reference proteome</keyword>
<dbReference type="GO" id="GO:0005634">
    <property type="term" value="C:nucleus"/>
    <property type="evidence" value="ECO:0007669"/>
    <property type="project" value="UniProtKB-SubCell"/>
</dbReference>
<name>A0AAD5ZBQ0_9POAL</name>
<dbReference type="SMART" id="SM01019">
    <property type="entry name" value="B3"/>
    <property type="match status" value="2"/>
</dbReference>
<dbReference type="GO" id="GO:0003677">
    <property type="term" value="F:DNA binding"/>
    <property type="evidence" value="ECO:0007669"/>
    <property type="project" value="UniProtKB-KW"/>
</dbReference>
<comment type="subcellular location">
    <subcellularLocation>
        <location evidence="1">Nucleus</location>
    </subcellularLocation>
</comment>
<keyword evidence="3" id="KW-0238">DNA-binding</keyword>
<keyword evidence="4" id="KW-0804">Transcription</keyword>
<keyword evidence="2" id="KW-0805">Transcription regulation</keyword>
<accession>A0AAD5ZBQ0</accession>
<feature type="region of interest" description="Disordered" evidence="6">
    <location>
        <begin position="118"/>
        <end position="220"/>
    </location>
</feature>
<evidence type="ECO:0000256" key="2">
    <source>
        <dbReference type="ARBA" id="ARBA00023015"/>
    </source>
</evidence>
<dbReference type="PANTHER" id="PTHR31391">
    <property type="entry name" value="B3 DOMAIN-CONTAINING PROTEIN OS11G0197600-RELATED"/>
    <property type="match status" value="1"/>
</dbReference>
<feature type="compositionally biased region" description="Basic and acidic residues" evidence="6">
    <location>
        <begin position="195"/>
        <end position="204"/>
    </location>
</feature>
<reference evidence="8 9" key="1">
    <citation type="journal article" date="2022" name="Cell">
        <title>Repeat-based holocentromeres influence genome architecture and karyotype evolution.</title>
        <authorList>
            <person name="Hofstatter P.G."/>
            <person name="Thangavel G."/>
            <person name="Lux T."/>
            <person name="Neumann P."/>
            <person name="Vondrak T."/>
            <person name="Novak P."/>
            <person name="Zhang M."/>
            <person name="Costa L."/>
            <person name="Castellani M."/>
            <person name="Scott A."/>
            <person name="Toegelov H."/>
            <person name="Fuchs J."/>
            <person name="Mata-Sucre Y."/>
            <person name="Dias Y."/>
            <person name="Vanzela A.L.L."/>
            <person name="Huettel B."/>
            <person name="Almeida C.C.S."/>
            <person name="Simkova H."/>
            <person name="Souza G."/>
            <person name="Pedrosa-Harand A."/>
            <person name="Macas J."/>
            <person name="Mayer K.F.X."/>
            <person name="Houben A."/>
            <person name="Marques A."/>
        </authorList>
    </citation>
    <scope>NUCLEOTIDE SEQUENCE [LARGE SCALE GENOMIC DNA]</scope>
    <source>
        <strain evidence="8">RhyTen1mFocal</strain>
    </source>
</reference>
<evidence type="ECO:0000256" key="5">
    <source>
        <dbReference type="ARBA" id="ARBA00023242"/>
    </source>
</evidence>
<evidence type="ECO:0000256" key="3">
    <source>
        <dbReference type="ARBA" id="ARBA00023125"/>
    </source>
</evidence>
<dbReference type="SUPFAM" id="SSF101936">
    <property type="entry name" value="DNA-binding pseudobarrel domain"/>
    <property type="match status" value="2"/>
</dbReference>